<organism evidence="1 2">
    <name type="scientific">Parabacteroides johnsonii DSM 18315</name>
    <dbReference type="NCBI Taxonomy" id="537006"/>
    <lineage>
        <taxon>Bacteria</taxon>
        <taxon>Pseudomonadati</taxon>
        <taxon>Bacteroidota</taxon>
        <taxon>Bacteroidia</taxon>
        <taxon>Bacteroidales</taxon>
        <taxon>Tannerellaceae</taxon>
        <taxon>Parabacteroides</taxon>
    </lineage>
</organism>
<dbReference type="Proteomes" id="UP000005510">
    <property type="component" value="Unassembled WGS sequence"/>
</dbReference>
<comment type="caution">
    <text evidence="1">The sequence shown here is derived from an EMBL/GenBank/DDBJ whole genome shotgun (WGS) entry which is preliminary data.</text>
</comment>
<evidence type="ECO:0000313" key="2">
    <source>
        <dbReference type="Proteomes" id="UP000005510"/>
    </source>
</evidence>
<reference evidence="1 2" key="2">
    <citation type="submission" date="2008-10" db="EMBL/GenBank/DDBJ databases">
        <authorList>
            <person name="Fulton L."/>
            <person name="Clifton S."/>
            <person name="Fulton B."/>
            <person name="Xu J."/>
            <person name="Minx P."/>
            <person name="Pepin K.H."/>
            <person name="Johnson M."/>
            <person name="Bhonagiri V."/>
            <person name="Nash W.E."/>
            <person name="Mardis E.R."/>
            <person name="Wilson R.K."/>
        </authorList>
    </citation>
    <scope>NUCLEOTIDE SEQUENCE [LARGE SCALE GENOMIC DNA]</scope>
    <source>
        <strain evidence="1 2">DSM 18315</strain>
    </source>
</reference>
<protein>
    <submittedName>
        <fullName evidence="1">Uncharacterized protein</fullName>
    </submittedName>
</protein>
<name>B7BEC0_9BACT</name>
<proteinExistence type="predicted"/>
<dbReference type="STRING" id="537006.PRABACTJOHN_03399"/>
<evidence type="ECO:0000313" key="1">
    <source>
        <dbReference type="EMBL" id="EEC95227.1"/>
    </source>
</evidence>
<accession>B7BEC0</accession>
<dbReference type="AlphaFoldDB" id="B7BEC0"/>
<gene>
    <name evidence="1" type="ORF">PRABACTJOHN_03399</name>
</gene>
<sequence>MWKGVFSDLHPNHTANKQGYFGTCITSPASGGMLRRLALIVRVKPLSDTALRA</sequence>
<dbReference type="EMBL" id="ABYH01000360">
    <property type="protein sequence ID" value="EEC95227.1"/>
    <property type="molecule type" value="Genomic_DNA"/>
</dbReference>
<dbReference type="HOGENOM" id="CLU_203682_0_0_10"/>
<reference evidence="1 2" key="1">
    <citation type="submission" date="2008-10" db="EMBL/GenBank/DDBJ databases">
        <title>Draft genome sequence of Parabacteroides johnsonii (DSM 18315).</title>
        <authorList>
            <person name="Sudarsanam P."/>
            <person name="Ley R."/>
            <person name="Guruge J."/>
            <person name="Turnbaugh P.J."/>
            <person name="Mahowald M."/>
            <person name="Liep D."/>
            <person name="Gordon J."/>
        </authorList>
    </citation>
    <scope>NUCLEOTIDE SEQUENCE [LARGE SCALE GENOMIC DNA]</scope>
    <source>
        <strain evidence="1 2">DSM 18315</strain>
    </source>
</reference>